<dbReference type="InterPro" id="IPR010237">
    <property type="entry name" value="Pyr-5-nucltdase"/>
</dbReference>
<dbReference type="Pfam" id="PF00702">
    <property type="entry name" value="Hydrolase"/>
    <property type="match status" value="1"/>
</dbReference>
<keyword evidence="2" id="KW-1185">Reference proteome</keyword>
<evidence type="ECO:0008006" key="3">
    <source>
        <dbReference type="Google" id="ProtNLM"/>
    </source>
</evidence>
<accession>A0AA39QS44</accession>
<dbReference type="Gene3D" id="3.40.50.1000">
    <property type="entry name" value="HAD superfamily/HAD-like"/>
    <property type="match status" value="1"/>
</dbReference>
<dbReference type="GO" id="GO:0008252">
    <property type="term" value="F:nucleotidase activity"/>
    <property type="evidence" value="ECO:0007669"/>
    <property type="project" value="TreeGrafter"/>
</dbReference>
<organism evidence="1 2">
    <name type="scientific">Cladonia borealis</name>
    <dbReference type="NCBI Taxonomy" id="184061"/>
    <lineage>
        <taxon>Eukaryota</taxon>
        <taxon>Fungi</taxon>
        <taxon>Dikarya</taxon>
        <taxon>Ascomycota</taxon>
        <taxon>Pezizomycotina</taxon>
        <taxon>Lecanoromycetes</taxon>
        <taxon>OSLEUM clade</taxon>
        <taxon>Lecanoromycetidae</taxon>
        <taxon>Lecanorales</taxon>
        <taxon>Lecanorineae</taxon>
        <taxon>Cladoniaceae</taxon>
        <taxon>Cladonia</taxon>
    </lineage>
</organism>
<reference evidence="1" key="1">
    <citation type="submission" date="2023-03" db="EMBL/GenBank/DDBJ databases">
        <title>Complete genome of Cladonia borealis.</title>
        <authorList>
            <person name="Park H."/>
        </authorList>
    </citation>
    <scope>NUCLEOTIDE SEQUENCE</scope>
    <source>
        <strain evidence="1">ANT050790</strain>
    </source>
</reference>
<dbReference type="InterPro" id="IPR036412">
    <property type="entry name" value="HAD-like_sf"/>
</dbReference>
<dbReference type="EMBL" id="JAFEKC020000023">
    <property type="protein sequence ID" value="KAK0507436.1"/>
    <property type="molecule type" value="Genomic_DNA"/>
</dbReference>
<dbReference type="GO" id="GO:0006206">
    <property type="term" value="P:pyrimidine nucleobase metabolic process"/>
    <property type="evidence" value="ECO:0007669"/>
    <property type="project" value="TreeGrafter"/>
</dbReference>
<dbReference type="GO" id="GO:0009166">
    <property type="term" value="P:nucleotide catabolic process"/>
    <property type="evidence" value="ECO:0007669"/>
    <property type="project" value="TreeGrafter"/>
</dbReference>
<evidence type="ECO:0000313" key="1">
    <source>
        <dbReference type="EMBL" id="KAK0507436.1"/>
    </source>
</evidence>
<dbReference type="PANTHER" id="PTHR47438:SF1">
    <property type="entry name" value="PHOSPHATE METABOLISM PROTEIN 8-RELATED"/>
    <property type="match status" value="1"/>
</dbReference>
<dbReference type="Gene3D" id="1.10.150.450">
    <property type="match status" value="1"/>
</dbReference>
<dbReference type="PANTHER" id="PTHR47438">
    <property type="entry name" value="PHOSPHATE METABOLISM PROTEIN 8-RELATED"/>
    <property type="match status" value="1"/>
</dbReference>
<dbReference type="Proteomes" id="UP001166286">
    <property type="component" value="Unassembled WGS sequence"/>
</dbReference>
<dbReference type="InterPro" id="IPR023214">
    <property type="entry name" value="HAD_sf"/>
</dbReference>
<name>A0AA39QS44_9LECA</name>
<comment type="caution">
    <text evidence="1">The sequence shown here is derived from an EMBL/GenBank/DDBJ whole genome shotgun (WGS) entry which is preliminary data.</text>
</comment>
<protein>
    <recommendedName>
        <fullName evidence="3">Pyrimidine 5-nucleotidase</fullName>
    </recommendedName>
</protein>
<proteinExistence type="predicted"/>
<dbReference type="SFLD" id="SFLDG01132">
    <property type="entry name" value="C1.5.3:_5'-Nucleotidase_Like"/>
    <property type="match status" value="1"/>
</dbReference>
<evidence type="ECO:0000313" key="2">
    <source>
        <dbReference type="Proteomes" id="UP001166286"/>
    </source>
</evidence>
<dbReference type="SUPFAM" id="SSF56784">
    <property type="entry name" value="HAD-like"/>
    <property type="match status" value="1"/>
</dbReference>
<gene>
    <name evidence="1" type="ORF">JMJ35_009959</name>
</gene>
<dbReference type="SFLD" id="SFLDS00003">
    <property type="entry name" value="Haloacid_Dehalogenase"/>
    <property type="match status" value="1"/>
</dbReference>
<dbReference type="SFLD" id="SFLDG01129">
    <property type="entry name" value="C1.5:_HAD__Beta-PGM__Phosphata"/>
    <property type="match status" value="1"/>
</dbReference>
<dbReference type="NCBIfam" id="TIGR01993">
    <property type="entry name" value="Pyr-5-nucltdase"/>
    <property type="match status" value="1"/>
</dbReference>
<dbReference type="AlphaFoldDB" id="A0AA39QS44"/>
<sequence length="247" mass="28172">MSDPKAPSPRPVFFFDIDNCLYSRSTRVQDLMQELIDDYFVRHLELSPDDARLLHAQYYKDYGLAISGLVKHHKIDPIAYNCEVDDALPLDDIIKPDARLRQLLADMDKTKVKLWLFTNAHITHAKRVVRLLGVDDMFEGLTYCDYEQTPLVAKPHAKMFDKAEFEAGATSSEHCYFVDDSLLNCGHANARGWKVVHKIEKDDPAPVTPAGQYQVRDLEELRDIFPQFFLKNTGAGTKASREPSSQL</sequence>
<dbReference type="FunFam" id="1.10.150.450:FF:000001">
    <property type="entry name" value="SDT1p Pyrimidine nucleotidase"/>
    <property type="match status" value="1"/>
</dbReference>
<dbReference type="InterPro" id="IPR052791">
    <property type="entry name" value="SSM1_domain"/>
</dbReference>